<evidence type="ECO:0000313" key="5">
    <source>
        <dbReference type="Proteomes" id="UP000634136"/>
    </source>
</evidence>
<dbReference type="Proteomes" id="UP000634136">
    <property type="component" value="Unassembled WGS sequence"/>
</dbReference>
<dbReference type="AlphaFoldDB" id="A0A834T101"/>
<name>A0A834T101_9FABA</name>
<feature type="domain" description="DUF4378" evidence="2">
    <location>
        <begin position="526"/>
        <end position="677"/>
    </location>
</feature>
<dbReference type="EMBL" id="JAAIUW010000010">
    <property type="protein sequence ID" value="KAF7813223.1"/>
    <property type="molecule type" value="Genomic_DNA"/>
</dbReference>
<accession>A0A834T101</accession>
<feature type="region of interest" description="Disordered" evidence="1">
    <location>
        <begin position="449"/>
        <end position="526"/>
    </location>
</feature>
<feature type="compositionally biased region" description="Polar residues" evidence="1">
    <location>
        <begin position="46"/>
        <end position="58"/>
    </location>
</feature>
<dbReference type="Pfam" id="PF14383">
    <property type="entry name" value="VARLMGL"/>
    <property type="match status" value="1"/>
</dbReference>
<dbReference type="Pfam" id="PF14309">
    <property type="entry name" value="DUF4378"/>
    <property type="match status" value="1"/>
</dbReference>
<evidence type="ECO:0000259" key="3">
    <source>
        <dbReference type="Pfam" id="PF14383"/>
    </source>
</evidence>
<feature type="region of interest" description="Disordered" evidence="1">
    <location>
        <begin position="1"/>
        <end position="20"/>
    </location>
</feature>
<dbReference type="InterPro" id="IPR025486">
    <property type="entry name" value="DUF4378"/>
</dbReference>
<protein>
    <submittedName>
        <fullName evidence="4">Serine/arginine repetitive matrix protein 1</fullName>
    </submittedName>
</protein>
<gene>
    <name evidence="4" type="ORF">G2W53_034199</name>
</gene>
<feature type="region of interest" description="Disordered" evidence="1">
    <location>
        <begin position="46"/>
        <end position="123"/>
    </location>
</feature>
<organism evidence="4 5">
    <name type="scientific">Senna tora</name>
    <dbReference type="NCBI Taxonomy" id="362788"/>
    <lineage>
        <taxon>Eukaryota</taxon>
        <taxon>Viridiplantae</taxon>
        <taxon>Streptophyta</taxon>
        <taxon>Embryophyta</taxon>
        <taxon>Tracheophyta</taxon>
        <taxon>Spermatophyta</taxon>
        <taxon>Magnoliopsida</taxon>
        <taxon>eudicotyledons</taxon>
        <taxon>Gunneridae</taxon>
        <taxon>Pentapetalae</taxon>
        <taxon>rosids</taxon>
        <taxon>fabids</taxon>
        <taxon>Fabales</taxon>
        <taxon>Fabaceae</taxon>
        <taxon>Caesalpinioideae</taxon>
        <taxon>Cassia clade</taxon>
        <taxon>Senna</taxon>
    </lineage>
</organism>
<feature type="region of interest" description="Disordered" evidence="1">
    <location>
        <begin position="294"/>
        <end position="430"/>
    </location>
</feature>
<dbReference type="PANTHER" id="PTHR37751">
    <property type="entry name" value="LOW PROTEIN: M-PHASE INDUCER PHOSPHATASE-LIKE PROTEIN"/>
    <property type="match status" value="1"/>
</dbReference>
<feature type="compositionally biased region" description="Polar residues" evidence="1">
    <location>
        <begin position="344"/>
        <end position="369"/>
    </location>
</feature>
<feature type="compositionally biased region" description="Polar residues" evidence="1">
    <location>
        <begin position="306"/>
        <end position="315"/>
    </location>
</feature>
<dbReference type="PANTHER" id="PTHR37751:SF1">
    <property type="entry name" value="LOW PROTEIN: M-PHASE INDUCER PHOSPHATASE-LIKE PROTEIN"/>
    <property type="match status" value="1"/>
</dbReference>
<evidence type="ECO:0000259" key="2">
    <source>
        <dbReference type="Pfam" id="PF14309"/>
    </source>
</evidence>
<dbReference type="OrthoDB" id="1939700at2759"/>
<keyword evidence="5" id="KW-1185">Reference proteome</keyword>
<sequence length="685" mass="76276">MGKQWYRGGRSSKRGEGVGDVENPSGCMCAFFQFFDYHPLHHFPVQQQQTSLKPPSSISEDHQSIPKGAEAPRNSLQSEDGTMSSISREEDFKIPKNIQIKTTKKGGNGNDLSSEISSSPSTKTPTLVARLMGLDLLPDAQSPSLSSSSFSLSCLSTPNLKGNSGLDNLRPKQHILTKPRKSIDNYIAGSRSLPETPRISSARRSDVDHRLSLQINKENMGLGEDLELPRFSFSKRKNEENSCRSPSHYARQIVKQVKESVSRKVGLDITNTVKNREQSREELVGQFRVKKSPKASLKVIDESSPGKYSNPSWSSPRLRFMEAKQHKPSTTTPPPFTPKDQNSHSENLPSSPTINIQPQVSRVLTNSKPQALPKEELQKQKSVPKCKKVANEKFSPRLKNHPQTSNIVRNKQEESFVRSPSPTKANDIKSKSKRIDINLLNVTTVPNLLPIKTDSSPATKIPHQQESDAQESKRSSQLSSCSRQKYKQEAKHILVTRESNDEEDDKPNGASTTTTTTTTRSLGPPEFEYVTDISSRTGATEEGTTTTVPLNNHPKWLSSIFHHLEHNYPTSVVSIDSSADNNHLHYLLLYDLVNEILGEILKPWVIQNSGSNSKSMAEAVGERIRRFPHANCEVLEDIDGLIEKEDLGKMTREGLDWREGGIVEEIEGFILETLVHEAIVLCGAV</sequence>
<feature type="domain" description="DUF3741" evidence="3">
    <location>
        <begin position="113"/>
        <end position="142"/>
    </location>
</feature>
<evidence type="ECO:0000313" key="4">
    <source>
        <dbReference type="EMBL" id="KAF7813223.1"/>
    </source>
</evidence>
<proteinExistence type="predicted"/>
<reference evidence="4" key="1">
    <citation type="submission" date="2020-09" db="EMBL/GenBank/DDBJ databases">
        <title>Genome-Enabled Discovery of Anthraquinone Biosynthesis in Senna tora.</title>
        <authorList>
            <person name="Kang S.-H."/>
            <person name="Pandey R.P."/>
            <person name="Lee C.-M."/>
            <person name="Sim J.-S."/>
            <person name="Jeong J.-T."/>
            <person name="Choi B.-S."/>
            <person name="Jung M."/>
            <person name="Ginzburg D."/>
            <person name="Zhao K."/>
            <person name="Won S.Y."/>
            <person name="Oh T.-J."/>
            <person name="Yu Y."/>
            <person name="Kim N.-H."/>
            <person name="Lee O.R."/>
            <person name="Lee T.-H."/>
            <person name="Bashyal P."/>
            <person name="Kim T.-S."/>
            <person name="Lee W.-H."/>
            <person name="Kawkins C."/>
            <person name="Kim C.-K."/>
            <person name="Kim J.S."/>
            <person name="Ahn B.O."/>
            <person name="Rhee S.Y."/>
            <person name="Sohng J.K."/>
        </authorList>
    </citation>
    <scope>NUCLEOTIDE SEQUENCE</scope>
    <source>
        <tissue evidence="4">Leaf</tissue>
    </source>
</reference>
<dbReference type="InterPro" id="IPR032795">
    <property type="entry name" value="DUF3741-assoc"/>
</dbReference>
<feature type="compositionally biased region" description="Polar residues" evidence="1">
    <location>
        <begin position="74"/>
        <end position="86"/>
    </location>
</feature>
<feature type="compositionally biased region" description="Polar residues" evidence="1">
    <location>
        <begin position="453"/>
        <end position="462"/>
    </location>
</feature>
<comment type="caution">
    <text evidence="4">The sequence shown here is derived from an EMBL/GenBank/DDBJ whole genome shotgun (WGS) entry which is preliminary data.</text>
</comment>
<evidence type="ECO:0000256" key="1">
    <source>
        <dbReference type="SAM" id="MobiDB-lite"/>
    </source>
</evidence>
<feature type="compositionally biased region" description="Basic and acidic residues" evidence="1">
    <location>
        <begin position="463"/>
        <end position="474"/>
    </location>
</feature>